<dbReference type="InterPro" id="IPR051956">
    <property type="entry name" value="eIF2B_epsilon"/>
</dbReference>
<dbReference type="InterPro" id="IPR011004">
    <property type="entry name" value="Trimer_LpxA-like_sf"/>
</dbReference>
<dbReference type="Gene3D" id="2.160.10.10">
    <property type="entry name" value="Hexapeptide repeat proteins"/>
    <property type="match status" value="1"/>
</dbReference>
<dbReference type="SUPFAM" id="SSF53448">
    <property type="entry name" value="Nucleotide-diphospho-sugar transferases"/>
    <property type="match status" value="1"/>
</dbReference>
<organism evidence="1 2">
    <name type="scientific">Giardia muris</name>
    <dbReference type="NCBI Taxonomy" id="5742"/>
    <lineage>
        <taxon>Eukaryota</taxon>
        <taxon>Metamonada</taxon>
        <taxon>Diplomonadida</taxon>
        <taxon>Hexamitidae</taxon>
        <taxon>Giardiinae</taxon>
        <taxon>Giardia</taxon>
    </lineage>
</organism>
<dbReference type="GO" id="GO:0005851">
    <property type="term" value="C:eukaryotic translation initiation factor 2B complex"/>
    <property type="evidence" value="ECO:0007669"/>
    <property type="project" value="TreeGrafter"/>
</dbReference>
<dbReference type="VEuPathDB" id="GiardiaDB:GMRT_13309"/>
<dbReference type="InterPro" id="IPR029044">
    <property type="entry name" value="Nucleotide-diphossugar_trans"/>
</dbReference>
<dbReference type="PANTHER" id="PTHR45887">
    <property type="entry name" value="TRANSLATION INITIATION FACTOR EIF-2B SUBUNIT EPSILON"/>
    <property type="match status" value="1"/>
</dbReference>
<dbReference type="GO" id="GO:0005085">
    <property type="term" value="F:guanyl-nucleotide exchange factor activity"/>
    <property type="evidence" value="ECO:0007669"/>
    <property type="project" value="TreeGrafter"/>
</dbReference>
<dbReference type="Proteomes" id="UP000315496">
    <property type="component" value="Chromosome 5"/>
</dbReference>
<keyword evidence="1" id="KW-0396">Initiation factor</keyword>
<dbReference type="AlphaFoldDB" id="A0A4Z1SKW6"/>
<dbReference type="SUPFAM" id="SSF51161">
    <property type="entry name" value="Trimeric LpxA-like enzymes"/>
    <property type="match status" value="1"/>
</dbReference>
<keyword evidence="2" id="KW-1185">Reference proteome</keyword>
<evidence type="ECO:0000313" key="1">
    <source>
        <dbReference type="EMBL" id="TNJ26272.1"/>
    </source>
</evidence>
<name>A0A4Z1SKW6_GIAMU</name>
<proteinExistence type="predicted"/>
<reference evidence="1 2" key="1">
    <citation type="submission" date="2019-05" db="EMBL/GenBank/DDBJ databases">
        <title>The compact genome of Giardia muris reveals important steps in the evolution of intestinal protozoan parasites.</title>
        <authorList>
            <person name="Xu F."/>
            <person name="Jimenez-Gonzalez A."/>
            <person name="Einarsson E."/>
            <person name="Astvaldsson A."/>
            <person name="Peirasmaki D."/>
            <person name="Eckmann L."/>
            <person name="Andersson J.O."/>
            <person name="Svard S.G."/>
            <person name="Jerlstrom-Hultqvist J."/>
        </authorList>
    </citation>
    <scope>NUCLEOTIDE SEQUENCE [LARGE SCALE GENOMIC DNA]</scope>
    <source>
        <strain evidence="1 2">Roberts-Thomson</strain>
    </source>
</reference>
<dbReference type="Gene3D" id="3.90.550.10">
    <property type="entry name" value="Spore Coat Polysaccharide Biosynthesis Protein SpsA, Chain A"/>
    <property type="match status" value="1"/>
</dbReference>
<sequence length="1138" mass="127924">MKGGIAIIAADTHASSLDPLTRGCSPLLLKVGGVYLLDLILYRLSQANIKVVLIVTHRYASQLQRYLDQECPWGSVGHVHSRLFTTGFSEIIVIHSPSYQLSSALGCVVRSDVYDFNENQDLIILIDGVTVSNVDFFAVQNFHLALSKVYASRNKECLMTALLAKRSADSSLRPLIAPCITVRDTETGELRDLKVDTTQHSMLLNLARLCEDTCHLQVSMDLYPTGIFVLSPSFLTNVMKAEDLCDFGGIHSFIASFLQRMTSDPWAIGTYILSPTTTAIMVDSCRTYKALSKAYLKGYLRPLSPEANLVPIKGVPSRIQNITERLQIMFLGDQLGTLFQDERSRVSRYASIRGECLVSCDCSVEGHTLLDSTVLCDGASVGSNCVLRDCILDSGAQVGKSCSMTSCYIGSGSIIDPGLSLPTGSIVGPNVHVTRDLINQAIRMIFHLCFRSDLDAYLSFLIRYFLYHGGNIESQLDELDIHMPFEKLSCTVWPRTGRNGLTTRGGDRPKTLVDIITAEHRASFCILMEQLEPLHRFLSLELEDLDSDLILKFLPPIYLTRDDVSAELKSEFEENCKCSRRLDCDQAHRRLTLGDQDVNTPILLSASPREMTFTSLKSHALLKKLIGHERPEEPLEWALLPSSPGLFIKTELRYKNFLIDLVNSARKLDTATSTDETFGSPCFDMRESTCNTFLLQQPQDSKTCHSEFSQEKRLTIDTGGSYYQTLSSDHYSQSSNSDYSTDHIQCEIYTLPSQIAPEIKDSFTKFPDSASMSLATIIKYLLYNGFAYNRSFHAIFDYQMTPSIHLPGSDLAVAFQLHKPYLQHSSSVSHPDANAMGAGIDIINDAQQFLMIQQQALRTKTASTLQQDPFFGKLDEILLKSFTDPIFVNHYDLCICAPEYVTGDSITDSRIVQADPQKLQELRRRCKQDVRNNYKTSSDELIKTTASFAIPYLFKALLLYVFFGPDQFSGRLTRDTILFPSQLILANGVVLERKGDQEQEDVDSQRPESQAKSVQLSDFMHIGTFFAKVMSFLFKEDFDDSILRIKDEEESGQEIFLYLFCAFCGDLFQEHLARPDVSSFIFACFTMFIDSDFVSFEGVIELALSMESSPDENDILIYRYILQRIRELDEKSNDDTYL</sequence>
<comment type="caution">
    <text evidence="1">The sequence shown here is derived from an EMBL/GenBank/DDBJ whole genome shotgun (WGS) entry which is preliminary data.</text>
</comment>
<dbReference type="PANTHER" id="PTHR45887:SF1">
    <property type="entry name" value="TRANSLATION INITIATION FACTOR EIF-2B SUBUNIT EPSILON"/>
    <property type="match status" value="1"/>
</dbReference>
<dbReference type="GO" id="GO:0031369">
    <property type="term" value="F:translation initiation factor binding"/>
    <property type="evidence" value="ECO:0007669"/>
    <property type="project" value="TreeGrafter"/>
</dbReference>
<keyword evidence="1" id="KW-0648">Protein biosynthesis</keyword>
<dbReference type="OrthoDB" id="424572at2759"/>
<accession>A0A4Z1SKW6</accession>
<evidence type="ECO:0000313" key="2">
    <source>
        <dbReference type="Proteomes" id="UP000315496"/>
    </source>
</evidence>
<protein>
    <submittedName>
        <fullName evidence="1">Translation initiation factor</fullName>
    </submittedName>
</protein>
<gene>
    <name evidence="1" type="ORF">GMRT_13309</name>
</gene>
<dbReference type="EMBL" id="VDLU01000005">
    <property type="protein sequence ID" value="TNJ26272.1"/>
    <property type="molecule type" value="Genomic_DNA"/>
</dbReference>
<dbReference type="GO" id="GO:0003743">
    <property type="term" value="F:translation initiation factor activity"/>
    <property type="evidence" value="ECO:0007669"/>
    <property type="project" value="UniProtKB-KW"/>
</dbReference>